<name>A0AAC9KAK0_9PROT</name>
<feature type="region of interest" description="Disordered" evidence="1">
    <location>
        <begin position="401"/>
        <end position="420"/>
    </location>
</feature>
<dbReference type="Gene3D" id="3.60.15.10">
    <property type="entry name" value="Ribonuclease Z/Hydroxyacylglutathione hydrolase-like"/>
    <property type="match status" value="1"/>
</dbReference>
<reference evidence="3" key="1">
    <citation type="submission" date="2016-11" db="EMBL/GenBank/DDBJ databases">
        <title>Comparative genomic and phenotypic analysis of Granulibacter bethesdensis clinical isolates from patients with chronic granulomatous disease.</title>
        <authorList>
            <person name="Zarember K.A."/>
            <person name="Porcella S.F."/>
            <person name="Chu J."/>
            <person name="Ding L."/>
            <person name="Dahlstrom E."/>
            <person name="Barbian K."/>
            <person name="Martens C."/>
            <person name="Sykora L."/>
            <person name="Kramer S."/>
            <person name="Pettinato A.M."/>
            <person name="Hong H."/>
            <person name="Wald G."/>
            <person name="Berg L.J."/>
            <person name="Rogge L.S."/>
            <person name="Greenberg D.E."/>
            <person name="Falcone E.L."/>
            <person name="Neves J.F."/>
            <person name="Simoes M.J."/>
            <person name="Casal M."/>
            <person name="Rodriguez-Lopez F.C."/>
            <person name="Zelazny A."/>
            <person name="Gallin J.I."/>
            <person name="Holland S.M."/>
        </authorList>
    </citation>
    <scope>NUCLEOTIDE SEQUENCE [LARGE SCALE GENOMIC DNA]</scope>
    <source>
        <strain evidence="3">NIH9.1</strain>
    </source>
</reference>
<dbReference type="PANTHER" id="PTHR11203:SF49">
    <property type="entry name" value="BLL1145 PROTEIN"/>
    <property type="match status" value="1"/>
</dbReference>
<feature type="compositionally biased region" description="Low complexity" evidence="1">
    <location>
        <begin position="410"/>
        <end position="420"/>
    </location>
</feature>
<evidence type="ECO:0000313" key="2">
    <source>
        <dbReference type="EMBL" id="APH54159.1"/>
    </source>
</evidence>
<dbReference type="GO" id="GO:0004521">
    <property type="term" value="F:RNA endonuclease activity"/>
    <property type="evidence" value="ECO:0007669"/>
    <property type="project" value="TreeGrafter"/>
</dbReference>
<evidence type="ECO:0000313" key="3">
    <source>
        <dbReference type="Proteomes" id="UP000182373"/>
    </source>
</evidence>
<gene>
    <name evidence="2" type="ORF">GbCGDNIH9_0902</name>
</gene>
<dbReference type="PANTHER" id="PTHR11203">
    <property type="entry name" value="CLEAVAGE AND POLYADENYLATION SPECIFICITY FACTOR FAMILY MEMBER"/>
    <property type="match status" value="1"/>
</dbReference>
<dbReference type="AlphaFoldDB" id="A0AAC9KAK0"/>
<protein>
    <submittedName>
        <fullName evidence="2">mRNA 3'-end processing factor</fullName>
    </submittedName>
</protein>
<dbReference type="Proteomes" id="UP000182373">
    <property type="component" value="Chromosome"/>
</dbReference>
<dbReference type="Gene3D" id="3.40.50.10890">
    <property type="match status" value="1"/>
</dbReference>
<accession>A0AAC9KAK0</accession>
<proteinExistence type="predicted"/>
<dbReference type="EMBL" id="CP018191">
    <property type="protein sequence ID" value="APH54159.1"/>
    <property type="molecule type" value="Genomic_DNA"/>
</dbReference>
<dbReference type="InterPro" id="IPR050698">
    <property type="entry name" value="MBL"/>
</dbReference>
<dbReference type="InterPro" id="IPR026360">
    <property type="entry name" value="Xnuc_lig_assoc"/>
</dbReference>
<organism evidence="2 3">
    <name type="scientific">Granulibacter bethesdensis</name>
    <dbReference type="NCBI Taxonomy" id="364410"/>
    <lineage>
        <taxon>Bacteria</taxon>
        <taxon>Pseudomonadati</taxon>
        <taxon>Pseudomonadota</taxon>
        <taxon>Alphaproteobacteria</taxon>
        <taxon>Acetobacterales</taxon>
        <taxon>Acetobacteraceae</taxon>
        <taxon>Granulibacter</taxon>
    </lineage>
</organism>
<dbReference type="SUPFAM" id="SSF56281">
    <property type="entry name" value="Metallo-hydrolase/oxidoreductase"/>
    <property type="match status" value="1"/>
</dbReference>
<dbReference type="NCBIfam" id="TIGR04122">
    <property type="entry name" value="Xnuc_lig_assoc"/>
    <property type="match status" value="1"/>
</dbReference>
<sequence length="420" mass="45641">MAERMGFLWSQDKRLKQNVSQPLNFPGYAASYGPAFQSCRTSCTARGPAHVPDHLMRLTAPHPETWLRSLPQGLYCEPADLFIDPVVPVERAAITHAHADHARPGHGAVLATPETLAIMKTRMGVERAARAPQPLSYGEQITINDVGLRMEPAGHVLGSAQIVLEWRGSRVVISGDYKRASDPSCAIFQPVPCDVFVTEATFALPVFRHPPAEQEIRKLFDNLTVFPERTHLVGCYALGKCQRLIMLLRQAGWVAPIYLHGALMNVCRTYEALGVGLGDLRPVTSVPKEALRGGIVLAPPSALADRWSRRLHDPVPVLASGWMQVRQRARAKGVELPLVISDHADWDALLATIRDVQAPEIWVTHGREEALIHAAGLMGVRGRALRLIGYGEEDDDTAVAGGGMTGGETAGAVTTDGKSV</sequence>
<evidence type="ECO:0000256" key="1">
    <source>
        <dbReference type="SAM" id="MobiDB-lite"/>
    </source>
</evidence>
<dbReference type="InterPro" id="IPR036866">
    <property type="entry name" value="RibonucZ/Hydroxyglut_hydro"/>
</dbReference>